<dbReference type="RefSeq" id="WP_254093338.1">
    <property type="nucleotide sequence ID" value="NZ_JAHESC010000056.1"/>
</dbReference>
<keyword evidence="3 5" id="KW-1133">Transmembrane helix</keyword>
<feature type="transmembrane region" description="Helical" evidence="5">
    <location>
        <begin position="337"/>
        <end position="357"/>
    </location>
</feature>
<feature type="transmembrane region" description="Helical" evidence="5">
    <location>
        <begin position="299"/>
        <end position="325"/>
    </location>
</feature>
<dbReference type="Proteomes" id="UP001319180">
    <property type="component" value="Unassembled WGS sequence"/>
</dbReference>
<evidence type="ECO:0000259" key="6">
    <source>
        <dbReference type="Pfam" id="PF12698"/>
    </source>
</evidence>
<dbReference type="Gene3D" id="3.40.190.10">
    <property type="entry name" value="Periplasmic binding protein-like II"/>
    <property type="match status" value="1"/>
</dbReference>
<keyword evidence="8" id="KW-1185">Reference proteome</keyword>
<comment type="caution">
    <text evidence="7">The sequence shown here is derived from an EMBL/GenBank/DDBJ whole genome shotgun (WGS) entry which is preliminary data.</text>
</comment>
<dbReference type="PANTHER" id="PTHR43471:SF3">
    <property type="entry name" value="ABC TRANSPORTER PERMEASE PROTEIN NATB"/>
    <property type="match status" value="1"/>
</dbReference>
<evidence type="ECO:0000256" key="3">
    <source>
        <dbReference type="ARBA" id="ARBA00022989"/>
    </source>
</evidence>
<evidence type="ECO:0000313" key="8">
    <source>
        <dbReference type="Proteomes" id="UP001319180"/>
    </source>
</evidence>
<evidence type="ECO:0000256" key="5">
    <source>
        <dbReference type="SAM" id="Phobius"/>
    </source>
</evidence>
<accession>A0AAP2DDN3</accession>
<dbReference type="Pfam" id="PF12698">
    <property type="entry name" value="ABC2_membrane_3"/>
    <property type="match status" value="1"/>
</dbReference>
<evidence type="ECO:0000256" key="4">
    <source>
        <dbReference type="ARBA" id="ARBA00023136"/>
    </source>
</evidence>
<protein>
    <submittedName>
        <fullName evidence="7">ABC transporter permease</fullName>
    </submittedName>
</protein>
<feature type="transmembrane region" description="Helical" evidence="5">
    <location>
        <begin position="21"/>
        <end position="42"/>
    </location>
</feature>
<dbReference type="SUPFAM" id="SSF53850">
    <property type="entry name" value="Periplasmic binding protein-like II"/>
    <property type="match status" value="1"/>
</dbReference>
<feature type="transmembrane region" description="Helical" evidence="5">
    <location>
        <begin position="364"/>
        <end position="383"/>
    </location>
</feature>
<feature type="transmembrane region" description="Helical" evidence="5">
    <location>
        <begin position="177"/>
        <end position="200"/>
    </location>
</feature>
<evidence type="ECO:0000313" key="7">
    <source>
        <dbReference type="EMBL" id="MBT1690119.1"/>
    </source>
</evidence>
<organism evidence="7 8">
    <name type="scientific">Dawidia soli</name>
    <dbReference type="NCBI Taxonomy" id="2782352"/>
    <lineage>
        <taxon>Bacteria</taxon>
        <taxon>Pseudomonadati</taxon>
        <taxon>Bacteroidota</taxon>
        <taxon>Cytophagia</taxon>
        <taxon>Cytophagales</taxon>
        <taxon>Chryseotaleaceae</taxon>
        <taxon>Dawidia</taxon>
    </lineage>
</organism>
<dbReference type="AlphaFoldDB" id="A0AAP2DDN3"/>
<dbReference type="InterPro" id="IPR013525">
    <property type="entry name" value="ABC2_TM"/>
</dbReference>
<dbReference type="PANTHER" id="PTHR43471">
    <property type="entry name" value="ABC TRANSPORTER PERMEASE"/>
    <property type="match status" value="1"/>
</dbReference>
<proteinExistence type="predicted"/>
<keyword evidence="2 5" id="KW-0812">Transmembrane</keyword>
<gene>
    <name evidence="7" type="ORF">KK078_26380</name>
</gene>
<sequence length="438" mass="49568">MNKIWLIMKREFLTRVQKRSFLIATILIPLIFPLLMGLMMYFSVEQKRHAEKQEIQYVDESGLFVPDTSVFRFKPFPGTFQQARMLLDADSNVVGTLLHIPKLDVMRPAGITLYGKVNLSPSDIASLEQMLENRIRDVKMEQMKVNQKLLDELKTDVSIEAITVTEGGHEEASDSSILFGMGMACGILMYMFIFIYGAQIMQGVIEEKSSKVVEIIVSSVRPFQLMMGKILGLASVGLLQFLIWIVLITVVSTTLLTYFGVSMPQQQMMEEVGRQYPESAAAQDYAVASFMKVWDQIPLTYVIFNFLFYFLGGYLLYGALFAAVGAAVDSPAEAQQFMFPITIPMLIAYLSLFAFVLEDHDSAISVWLSIIPFTAPITMIGRLGFGVPWWQLLLSQGLLIIGFIFTTWAAGRVYRIGILMHGAKVNYRVLMKWFMMRN</sequence>
<evidence type="ECO:0000256" key="1">
    <source>
        <dbReference type="ARBA" id="ARBA00004141"/>
    </source>
</evidence>
<feature type="transmembrane region" description="Helical" evidence="5">
    <location>
        <begin position="241"/>
        <end position="261"/>
    </location>
</feature>
<comment type="subcellular location">
    <subcellularLocation>
        <location evidence="1">Membrane</location>
        <topology evidence="1">Multi-pass membrane protein</topology>
    </subcellularLocation>
</comment>
<dbReference type="EMBL" id="JAHESC010000056">
    <property type="protein sequence ID" value="MBT1690119.1"/>
    <property type="molecule type" value="Genomic_DNA"/>
</dbReference>
<dbReference type="GO" id="GO:0140359">
    <property type="term" value="F:ABC-type transporter activity"/>
    <property type="evidence" value="ECO:0007669"/>
    <property type="project" value="InterPro"/>
</dbReference>
<reference evidence="7 8" key="1">
    <citation type="submission" date="2021-05" db="EMBL/GenBank/DDBJ databases">
        <title>A Polyphasic approach of four new species of the genus Ohtaekwangia: Ohtaekwangia histidinii sp. nov., Ohtaekwangia cretensis sp. nov., Ohtaekwangia indiensis sp. nov., Ohtaekwangia reichenbachii sp. nov. from diverse environment.</title>
        <authorList>
            <person name="Octaviana S."/>
        </authorList>
    </citation>
    <scope>NUCLEOTIDE SEQUENCE [LARGE SCALE GENOMIC DNA]</scope>
    <source>
        <strain evidence="7 8">PWU37</strain>
    </source>
</reference>
<keyword evidence="4 5" id="KW-0472">Membrane</keyword>
<feature type="domain" description="ABC-2 type transporter transmembrane" evidence="6">
    <location>
        <begin position="19"/>
        <end position="410"/>
    </location>
</feature>
<name>A0AAP2DDN3_9BACT</name>
<feature type="transmembrane region" description="Helical" evidence="5">
    <location>
        <begin position="389"/>
        <end position="410"/>
    </location>
</feature>
<dbReference type="GO" id="GO:0016020">
    <property type="term" value="C:membrane"/>
    <property type="evidence" value="ECO:0007669"/>
    <property type="project" value="UniProtKB-SubCell"/>
</dbReference>
<evidence type="ECO:0000256" key="2">
    <source>
        <dbReference type="ARBA" id="ARBA00022692"/>
    </source>
</evidence>